<sequence>MPRYHVVEAGRVVNTILADGPNSLPGALLVLDNGTAEIGWVYDDGVFSPPSPTPGPVPAVVSDRQFFHALAISSLITEAEALAAVRTGDIPTALQVVIDALPEPERFPATMLVSGAVEFRRDHLLVEAVRLARGMTVSEVDDLFRLAGGL</sequence>
<name>A0A0P6W772_9HYPH</name>
<evidence type="ECO:0000313" key="2">
    <source>
        <dbReference type="Proteomes" id="UP000048984"/>
    </source>
</evidence>
<protein>
    <submittedName>
        <fullName evidence="1">Uncharacterized protein</fullName>
    </submittedName>
</protein>
<dbReference type="Proteomes" id="UP000048984">
    <property type="component" value="Unassembled WGS sequence"/>
</dbReference>
<comment type="caution">
    <text evidence="1">The sequence shown here is derived from an EMBL/GenBank/DDBJ whole genome shotgun (WGS) entry which is preliminary data.</text>
</comment>
<dbReference type="AlphaFoldDB" id="A0A0P6W772"/>
<accession>A0A0P6W772</accession>
<keyword evidence="2" id="KW-1185">Reference proteome</keyword>
<proteinExistence type="predicted"/>
<dbReference type="EMBL" id="LJYW01000001">
    <property type="protein sequence ID" value="KPL53207.1"/>
    <property type="molecule type" value="Genomic_DNA"/>
</dbReference>
<evidence type="ECO:0000313" key="1">
    <source>
        <dbReference type="EMBL" id="KPL53207.1"/>
    </source>
</evidence>
<reference evidence="1 2" key="2">
    <citation type="submission" date="2015-10" db="EMBL/GenBank/DDBJ databases">
        <title>Draft Genome Sequence of Prosthecomicrobium hirschii ATCC 27832.</title>
        <authorList>
            <person name="Daniel J."/>
            <person name="Givan S.A."/>
            <person name="Brun Y.V."/>
            <person name="Brown P.J."/>
        </authorList>
    </citation>
    <scope>NUCLEOTIDE SEQUENCE [LARGE SCALE GENOMIC DNA]</scope>
    <source>
        <strain evidence="1 2">16</strain>
    </source>
</reference>
<dbReference type="RefSeq" id="WP_054359372.1">
    <property type="nucleotide sequence ID" value="NZ_LJYW01000001.1"/>
</dbReference>
<reference evidence="1 2" key="1">
    <citation type="submission" date="2015-09" db="EMBL/GenBank/DDBJ databases">
        <authorList>
            <person name="Jackson K.R."/>
            <person name="Lunt B.L."/>
            <person name="Fisher J.N.B."/>
            <person name="Gardner A.V."/>
            <person name="Bailey M.E."/>
            <person name="Deus L.M."/>
            <person name="Earl A.S."/>
            <person name="Gibby P.D."/>
            <person name="Hartmann K.A."/>
            <person name="Liu J.E."/>
            <person name="Manci A.M."/>
            <person name="Nielsen D.A."/>
            <person name="Solomon M.B."/>
            <person name="Breakwell D.P."/>
            <person name="Burnett S.H."/>
            <person name="Grose J.H."/>
        </authorList>
    </citation>
    <scope>NUCLEOTIDE SEQUENCE [LARGE SCALE GENOMIC DNA]</scope>
    <source>
        <strain evidence="1 2">16</strain>
    </source>
</reference>
<gene>
    <name evidence="1" type="ORF">ABB55_14110</name>
</gene>
<dbReference type="STRING" id="665126.ABB55_14110"/>
<organism evidence="1 2">
    <name type="scientific">Prosthecodimorpha hirschii</name>
    <dbReference type="NCBI Taxonomy" id="665126"/>
    <lineage>
        <taxon>Bacteria</taxon>
        <taxon>Pseudomonadati</taxon>
        <taxon>Pseudomonadota</taxon>
        <taxon>Alphaproteobacteria</taxon>
        <taxon>Hyphomicrobiales</taxon>
        <taxon>Ancalomicrobiaceae</taxon>
        <taxon>Prosthecodimorpha</taxon>
    </lineage>
</organism>